<evidence type="ECO:0000313" key="2">
    <source>
        <dbReference type="Proteomes" id="UP001242811"/>
    </source>
</evidence>
<name>A0ABU0KVB0_9BACL</name>
<proteinExistence type="predicted"/>
<comment type="caution">
    <text evidence="1">The sequence shown here is derived from an EMBL/GenBank/DDBJ whole genome shotgun (WGS) entry which is preliminary data.</text>
</comment>
<protein>
    <submittedName>
        <fullName evidence="1">Uncharacterized protein</fullName>
    </submittedName>
</protein>
<reference evidence="1 2" key="1">
    <citation type="submission" date="2023-07" db="EMBL/GenBank/DDBJ databases">
        <title>Genomic Encyclopedia of Type Strains, Phase IV (KMG-IV): sequencing the most valuable type-strain genomes for metagenomic binning, comparative biology and taxonomic classification.</title>
        <authorList>
            <person name="Goeker M."/>
        </authorList>
    </citation>
    <scope>NUCLEOTIDE SEQUENCE [LARGE SCALE GENOMIC DNA]</scope>
    <source>
        <strain evidence="1 2">DSM 14914</strain>
    </source>
</reference>
<dbReference type="Proteomes" id="UP001242811">
    <property type="component" value="Unassembled WGS sequence"/>
</dbReference>
<sequence>MNHGDMMMRKKLPDGKTVLEKSDLAAHLLLPNGDAVVQFSATIVIT</sequence>
<dbReference type="EMBL" id="JAUSWA010000006">
    <property type="protein sequence ID" value="MDQ0493367.1"/>
    <property type="molecule type" value="Genomic_DNA"/>
</dbReference>
<organism evidence="1 2">
    <name type="scientific">Paenibacillus brasilensis</name>
    <dbReference type="NCBI Taxonomy" id="128574"/>
    <lineage>
        <taxon>Bacteria</taxon>
        <taxon>Bacillati</taxon>
        <taxon>Bacillota</taxon>
        <taxon>Bacilli</taxon>
        <taxon>Bacillales</taxon>
        <taxon>Paenibacillaceae</taxon>
        <taxon>Paenibacillus</taxon>
    </lineage>
</organism>
<dbReference type="RefSeq" id="WP_167518773.1">
    <property type="nucleotide sequence ID" value="NZ_CP045298.1"/>
</dbReference>
<evidence type="ECO:0000313" key="1">
    <source>
        <dbReference type="EMBL" id="MDQ0493367.1"/>
    </source>
</evidence>
<keyword evidence="2" id="KW-1185">Reference proteome</keyword>
<gene>
    <name evidence="1" type="ORF">QOZ95_001525</name>
</gene>
<accession>A0ABU0KVB0</accession>